<evidence type="ECO:0000256" key="4">
    <source>
        <dbReference type="ARBA" id="ARBA00022980"/>
    </source>
</evidence>
<gene>
    <name evidence="7" type="primary">rpsD</name>
    <name evidence="11" type="ORF">A2648_02545</name>
</gene>
<dbReference type="NCBIfam" id="NF003717">
    <property type="entry name" value="PRK05327.1"/>
    <property type="match status" value="1"/>
</dbReference>
<dbReference type="SMART" id="SM01390">
    <property type="entry name" value="Ribosomal_S4"/>
    <property type="match status" value="1"/>
</dbReference>
<sequence length="208" mass="23500">MTGDKKCKICRRAGEKLFLKGEKCFTPKCIFVKKPYPPGKLDSDRKHKSVRSEFGAHLIEKQKVRNVYGVGEKQFSNYVKKAKNKKGVSPMETLYESLESRLDNVVFRLGLASSRPLSRQLVSHGHIIVNDRKVTIPSYQLASGDKVSIRGGSRDIGPFKELATKLEKHPRPEWIKFDMGSGVALIQGKPKDANFPFNLSSVIEFYSR</sequence>
<dbReference type="InterPro" id="IPR005709">
    <property type="entry name" value="Ribosomal_uS4_bac-type"/>
</dbReference>
<comment type="subunit">
    <text evidence="7">Part of the 30S ribosomal subunit. Contacts protein S5. The interaction surface between S4 and S5 is involved in control of translational fidelity.</text>
</comment>
<keyword evidence="5 7" id="KW-0687">Ribonucleoprotein</keyword>
<dbReference type="InterPro" id="IPR036986">
    <property type="entry name" value="S4_RNA-bd_sf"/>
</dbReference>
<dbReference type="SMART" id="SM00363">
    <property type="entry name" value="S4"/>
    <property type="match status" value="1"/>
</dbReference>
<keyword evidence="2 7" id="KW-0699">rRNA-binding</keyword>
<evidence type="ECO:0000259" key="10">
    <source>
        <dbReference type="SMART" id="SM01390"/>
    </source>
</evidence>
<dbReference type="PANTHER" id="PTHR11831">
    <property type="entry name" value="30S 40S RIBOSOMAL PROTEIN"/>
    <property type="match status" value="1"/>
</dbReference>
<dbReference type="PROSITE" id="PS00632">
    <property type="entry name" value="RIBOSOMAL_S4"/>
    <property type="match status" value="1"/>
</dbReference>
<dbReference type="InterPro" id="IPR001912">
    <property type="entry name" value="Ribosomal_uS4_N"/>
</dbReference>
<dbReference type="SUPFAM" id="SSF55174">
    <property type="entry name" value="Alpha-L RNA-binding motif"/>
    <property type="match status" value="1"/>
</dbReference>
<dbReference type="STRING" id="1798657.A2648_02545"/>
<dbReference type="GO" id="GO:0019843">
    <property type="term" value="F:rRNA binding"/>
    <property type="evidence" value="ECO:0007669"/>
    <property type="project" value="UniProtKB-UniRule"/>
</dbReference>
<dbReference type="PROSITE" id="PS50889">
    <property type="entry name" value="S4"/>
    <property type="match status" value="1"/>
</dbReference>
<dbReference type="AlphaFoldDB" id="A0A1G2CSU1"/>
<evidence type="ECO:0000256" key="5">
    <source>
        <dbReference type="ARBA" id="ARBA00023274"/>
    </source>
</evidence>
<evidence type="ECO:0000256" key="2">
    <source>
        <dbReference type="ARBA" id="ARBA00022730"/>
    </source>
</evidence>
<proteinExistence type="inferred from homology"/>
<dbReference type="GO" id="GO:0015935">
    <property type="term" value="C:small ribosomal subunit"/>
    <property type="evidence" value="ECO:0007669"/>
    <property type="project" value="InterPro"/>
</dbReference>
<feature type="domain" description="RNA-binding S4" evidence="9">
    <location>
        <begin position="100"/>
        <end position="162"/>
    </location>
</feature>
<evidence type="ECO:0000256" key="6">
    <source>
        <dbReference type="ARBA" id="ARBA00035254"/>
    </source>
</evidence>
<accession>A0A1G2CSU1</accession>
<dbReference type="Pfam" id="PF00163">
    <property type="entry name" value="Ribosomal_S4"/>
    <property type="match status" value="1"/>
</dbReference>
<dbReference type="GO" id="GO:0006412">
    <property type="term" value="P:translation"/>
    <property type="evidence" value="ECO:0007669"/>
    <property type="project" value="UniProtKB-UniRule"/>
</dbReference>
<evidence type="ECO:0000313" key="11">
    <source>
        <dbReference type="EMBL" id="OGZ03810.1"/>
    </source>
</evidence>
<dbReference type="NCBIfam" id="TIGR01017">
    <property type="entry name" value="rpsD_bact"/>
    <property type="match status" value="1"/>
</dbReference>
<name>A0A1G2CSU1_9BACT</name>
<evidence type="ECO:0000259" key="9">
    <source>
        <dbReference type="SMART" id="SM00363"/>
    </source>
</evidence>
<evidence type="ECO:0000313" key="12">
    <source>
        <dbReference type="Proteomes" id="UP000178841"/>
    </source>
</evidence>
<dbReference type="Gene3D" id="3.10.290.10">
    <property type="entry name" value="RNA-binding S4 domain"/>
    <property type="match status" value="1"/>
</dbReference>
<reference evidence="11 12" key="1">
    <citation type="journal article" date="2016" name="Nat. Commun.">
        <title>Thousands of microbial genomes shed light on interconnected biogeochemical processes in an aquifer system.</title>
        <authorList>
            <person name="Anantharaman K."/>
            <person name="Brown C.T."/>
            <person name="Hug L.A."/>
            <person name="Sharon I."/>
            <person name="Castelle C.J."/>
            <person name="Probst A.J."/>
            <person name="Thomas B.C."/>
            <person name="Singh A."/>
            <person name="Wilkins M.J."/>
            <person name="Karaoz U."/>
            <person name="Brodie E.L."/>
            <person name="Williams K.H."/>
            <person name="Hubbard S.S."/>
            <person name="Banfield J.F."/>
        </authorList>
    </citation>
    <scope>NUCLEOTIDE SEQUENCE [LARGE SCALE GENOMIC DNA]</scope>
</reference>
<organism evidence="11 12">
    <name type="scientific">Candidatus Lloydbacteria bacterium RIFCSPHIGHO2_01_FULL_41_20</name>
    <dbReference type="NCBI Taxonomy" id="1798657"/>
    <lineage>
        <taxon>Bacteria</taxon>
        <taxon>Candidatus Lloydiibacteriota</taxon>
    </lineage>
</organism>
<dbReference type="InterPro" id="IPR002942">
    <property type="entry name" value="S4_RNA-bd"/>
</dbReference>
<evidence type="ECO:0000256" key="7">
    <source>
        <dbReference type="HAMAP-Rule" id="MF_01306"/>
    </source>
</evidence>
<evidence type="ECO:0000256" key="1">
    <source>
        <dbReference type="ARBA" id="ARBA00007465"/>
    </source>
</evidence>
<dbReference type="Gene3D" id="1.10.1050.10">
    <property type="entry name" value="Ribosomal Protein S4 Delta 41, Chain A, domain 1"/>
    <property type="match status" value="1"/>
</dbReference>
<keyword evidence="4 7" id="KW-0689">Ribosomal protein</keyword>
<comment type="caution">
    <text evidence="11">The sequence shown here is derived from an EMBL/GenBank/DDBJ whole genome shotgun (WGS) entry which is preliminary data.</text>
</comment>
<dbReference type="PANTHER" id="PTHR11831:SF4">
    <property type="entry name" value="SMALL RIBOSOMAL SUBUNIT PROTEIN US4M"/>
    <property type="match status" value="1"/>
</dbReference>
<dbReference type="CDD" id="cd00165">
    <property type="entry name" value="S4"/>
    <property type="match status" value="1"/>
</dbReference>
<keyword evidence="3 7" id="KW-0694">RNA-binding</keyword>
<dbReference type="EMBL" id="MHLH01000015">
    <property type="protein sequence ID" value="OGZ03810.1"/>
    <property type="molecule type" value="Genomic_DNA"/>
</dbReference>
<protein>
    <recommendedName>
        <fullName evidence="6 7">Small ribosomal subunit protein uS4</fullName>
    </recommendedName>
</protein>
<comment type="similarity">
    <text evidence="1 7 8">Belongs to the universal ribosomal protein uS4 family.</text>
</comment>
<dbReference type="HAMAP" id="MF_01306_B">
    <property type="entry name" value="Ribosomal_uS4_B"/>
    <property type="match status" value="1"/>
</dbReference>
<dbReference type="GO" id="GO:0003735">
    <property type="term" value="F:structural constituent of ribosome"/>
    <property type="evidence" value="ECO:0007669"/>
    <property type="project" value="InterPro"/>
</dbReference>
<dbReference type="FunFam" id="3.10.290.10:FF:000001">
    <property type="entry name" value="30S ribosomal protein S4"/>
    <property type="match status" value="1"/>
</dbReference>
<dbReference type="InterPro" id="IPR018079">
    <property type="entry name" value="Ribosomal_uS4_CS"/>
</dbReference>
<feature type="domain" description="Small ribosomal subunit protein uS4 N-terminal" evidence="10">
    <location>
        <begin position="1"/>
        <end position="99"/>
    </location>
</feature>
<comment type="function">
    <text evidence="7">With S5 and S12 plays an important role in translational accuracy.</text>
</comment>
<dbReference type="Pfam" id="PF01479">
    <property type="entry name" value="S4"/>
    <property type="match status" value="1"/>
</dbReference>
<evidence type="ECO:0000256" key="8">
    <source>
        <dbReference type="RuleBase" id="RU003699"/>
    </source>
</evidence>
<dbReference type="InterPro" id="IPR022801">
    <property type="entry name" value="Ribosomal_uS4"/>
</dbReference>
<dbReference type="GO" id="GO:0042274">
    <property type="term" value="P:ribosomal small subunit biogenesis"/>
    <property type="evidence" value="ECO:0007669"/>
    <property type="project" value="TreeGrafter"/>
</dbReference>
<comment type="function">
    <text evidence="7">One of the primary rRNA binding proteins, it binds directly to 16S rRNA where it nucleates assembly of the body of the 30S subunit.</text>
</comment>
<evidence type="ECO:0000256" key="3">
    <source>
        <dbReference type="ARBA" id="ARBA00022884"/>
    </source>
</evidence>
<dbReference type="Proteomes" id="UP000178841">
    <property type="component" value="Unassembled WGS sequence"/>
</dbReference>